<dbReference type="WBParaSite" id="Gr19_v10_g5711.t1">
    <property type="protein sequence ID" value="Gr19_v10_g5711.t1"/>
    <property type="gene ID" value="Gr19_v10_g5711"/>
</dbReference>
<reference evidence="2" key="1">
    <citation type="submission" date="2022-11" db="UniProtKB">
        <authorList>
            <consortium name="WormBaseParasite"/>
        </authorList>
    </citation>
    <scope>IDENTIFICATION</scope>
</reference>
<name>A0A914HY26_GLORO</name>
<dbReference type="AlphaFoldDB" id="A0A914HY26"/>
<dbReference type="Proteomes" id="UP000887572">
    <property type="component" value="Unplaced"/>
</dbReference>
<evidence type="ECO:0000313" key="1">
    <source>
        <dbReference type="Proteomes" id="UP000887572"/>
    </source>
</evidence>
<accession>A0A914HY26</accession>
<keyword evidence="1" id="KW-1185">Reference proteome</keyword>
<evidence type="ECO:0000313" key="2">
    <source>
        <dbReference type="WBParaSite" id="Gr19_v10_g5711.t1"/>
    </source>
</evidence>
<sequence length="102" mass="11598">MDHARCPYVEPKAPLPSYIKAALPNDQKMERIDSIICDLPDTVIDQIPDPPRLAQLPAEVKQRVKQIERQHGKSFGTKFHEIMKYVDTLPDETKSAAKGIFQ</sequence>
<proteinExistence type="predicted"/>
<organism evidence="1 2">
    <name type="scientific">Globodera rostochiensis</name>
    <name type="common">Golden nematode worm</name>
    <name type="synonym">Heterodera rostochiensis</name>
    <dbReference type="NCBI Taxonomy" id="31243"/>
    <lineage>
        <taxon>Eukaryota</taxon>
        <taxon>Metazoa</taxon>
        <taxon>Ecdysozoa</taxon>
        <taxon>Nematoda</taxon>
        <taxon>Chromadorea</taxon>
        <taxon>Rhabditida</taxon>
        <taxon>Tylenchina</taxon>
        <taxon>Tylenchomorpha</taxon>
        <taxon>Tylenchoidea</taxon>
        <taxon>Heteroderidae</taxon>
        <taxon>Heteroderinae</taxon>
        <taxon>Globodera</taxon>
    </lineage>
</organism>
<protein>
    <submittedName>
        <fullName evidence="2">Uncharacterized protein</fullName>
    </submittedName>
</protein>